<sequence length="130" mass="14739">MRSADESGRLRSAAGLRCQTDIDADGRYRWRVVAQNGRVVAVSALAFASYERCRAAFEEVCRRHAALTGGVQHTAEANGWMWIVRDESGRRTIVSARSYERYSTCRVAYTRFRELLRELGESGEVPWSMS</sequence>
<evidence type="ECO:0000313" key="2">
    <source>
        <dbReference type="Proteomes" id="UP000245992"/>
    </source>
</evidence>
<proteinExistence type="predicted"/>
<gene>
    <name evidence="1" type="ORF">Y717_18705</name>
</gene>
<accession>A0A2T7SZ60</accession>
<protein>
    <submittedName>
        <fullName evidence="1">Uncharacterized protein</fullName>
    </submittedName>
</protein>
<dbReference type="STRING" id="1440053.GCA_000718095_03129"/>
<dbReference type="OrthoDB" id="4198493at2"/>
<comment type="caution">
    <text evidence="1">The sequence shown here is derived from an EMBL/GenBank/DDBJ whole genome shotgun (WGS) entry which is preliminary data.</text>
</comment>
<keyword evidence="2" id="KW-1185">Reference proteome</keyword>
<dbReference type="SUPFAM" id="SSF160113">
    <property type="entry name" value="YegP-like"/>
    <property type="match status" value="1"/>
</dbReference>
<organism evidence="1 2">
    <name type="scientific">Streptomyces scopuliridis RB72</name>
    <dbReference type="NCBI Taxonomy" id="1440053"/>
    <lineage>
        <taxon>Bacteria</taxon>
        <taxon>Bacillati</taxon>
        <taxon>Actinomycetota</taxon>
        <taxon>Actinomycetes</taxon>
        <taxon>Kitasatosporales</taxon>
        <taxon>Streptomycetaceae</taxon>
        <taxon>Streptomyces</taxon>
    </lineage>
</organism>
<evidence type="ECO:0000313" key="1">
    <source>
        <dbReference type="EMBL" id="PVE08200.1"/>
    </source>
</evidence>
<dbReference type="Gene3D" id="2.30.29.80">
    <property type="match status" value="1"/>
</dbReference>
<reference evidence="1 2" key="1">
    <citation type="submission" date="2013-12" db="EMBL/GenBank/DDBJ databases">
        <title>Annotated genome of Streptomyces scopuliridis.</title>
        <authorList>
            <person name="Olson J.B."/>
        </authorList>
    </citation>
    <scope>NUCLEOTIDE SEQUENCE [LARGE SCALE GENOMIC DNA]</scope>
    <source>
        <strain evidence="1 2">RB72</strain>
    </source>
</reference>
<dbReference type="EMBL" id="AZSP01000261">
    <property type="protein sequence ID" value="PVE08200.1"/>
    <property type="molecule type" value="Genomic_DNA"/>
</dbReference>
<dbReference type="InterPro" id="IPR036913">
    <property type="entry name" value="YegP-like_sf"/>
</dbReference>
<dbReference type="RefSeq" id="WP_030352204.1">
    <property type="nucleotide sequence ID" value="NZ_AZSP01000261.1"/>
</dbReference>
<dbReference type="AlphaFoldDB" id="A0A2T7SZ60"/>
<name>A0A2T7SZ60_9ACTN</name>
<dbReference type="Proteomes" id="UP000245992">
    <property type="component" value="Unassembled WGS sequence"/>
</dbReference>